<protein>
    <submittedName>
        <fullName evidence="2">Thiamine-phosphate pyrophosphorylase</fullName>
    </submittedName>
</protein>
<evidence type="ECO:0000313" key="3">
    <source>
        <dbReference type="Proteomes" id="UP000230052"/>
    </source>
</evidence>
<evidence type="ECO:0000259" key="1">
    <source>
        <dbReference type="Pfam" id="PF17792"/>
    </source>
</evidence>
<dbReference type="Pfam" id="PF17792">
    <property type="entry name" value="ThiD2"/>
    <property type="match status" value="1"/>
</dbReference>
<evidence type="ECO:0000313" key="2">
    <source>
        <dbReference type="EMBL" id="PIU41287.1"/>
    </source>
</evidence>
<comment type="caution">
    <text evidence="2">The sequence shown here is derived from an EMBL/GenBank/DDBJ whole genome shotgun (WGS) entry which is preliminary data.</text>
</comment>
<sequence length="137" mass="16215">MKNIWRAIDANFNRIREGLRVSEEVTRFVWDDKALTKRLKSARQRIQGIYKEIPNISKIIATSRNSQDDIGKKSSFAEMRRGSANEIFYANIQRSKESARVLEEFLKLIDARLSDRCKSLRFYLYEIEKRALAKRRI</sequence>
<dbReference type="EMBL" id="PEWV01000062">
    <property type="protein sequence ID" value="PIU41287.1"/>
    <property type="molecule type" value="Genomic_DNA"/>
</dbReference>
<gene>
    <name evidence="2" type="ORF">COS99_06215</name>
</gene>
<name>A0A2J0L444_9BACT</name>
<dbReference type="AlphaFoldDB" id="A0A2J0L444"/>
<organism evidence="2 3">
    <name type="scientific">Candidatus Aquitaenariimonas noxiae</name>
    <dbReference type="NCBI Taxonomy" id="1974741"/>
    <lineage>
        <taxon>Bacteria</taxon>
        <taxon>Pseudomonadati</taxon>
        <taxon>Candidatus Omnitrophota</taxon>
        <taxon>Candidatus Aquitaenariimonas</taxon>
    </lineage>
</organism>
<proteinExistence type="predicted"/>
<reference evidence="2 3" key="1">
    <citation type="submission" date="2017-09" db="EMBL/GenBank/DDBJ databases">
        <title>Depth-based differentiation of microbial function through sediment-hosted aquifers and enrichment of novel symbionts in the deep terrestrial subsurface.</title>
        <authorList>
            <person name="Probst A.J."/>
            <person name="Ladd B."/>
            <person name="Jarett J.K."/>
            <person name="Geller-Mcgrath D.E."/>
            <person name="Sieber C.M."/>
            <person name="Emerson J.B."/>
            <person name="Anantharaman K."/>
            <person name="Thomas B.C."/>
            <person name="Malmstrom R."/>
            <person name="Stieglmeier M."/>
            <person name="Klingl A."/>
            <person name="Woyke T."/>
            <person name="Ryan C.M."/>
            <person name="Banfield J.F."/>
        </authorList>
    </citation>
    <scope>NUCLEOTIDE SEQUENCE [LARGE SCALE GENOMIC DNA]</scope>
    <source>
        <strain evidence="2">CG07_land_8_20_14_0_80_42_15</strain>
    </source>
</reference>
<accession>A0A2J0L444</accession>
<dbReference type="Proteomes" id="UP000230052">
    <property type="component" value="Unassembled WGS sequence"/>
</dbReference>
<dbReference type="InterPro" id="IPR041397">
    <property type="entry name" value="ThiD2"/>
</dbReference>
<feature type="domain" description="ThiD2" evidence="1">
    <location>
        <begin position="6"/>
        <end position="129"/>
    </location>
</feature>